<sequence length="335" mass="36911">MANITFFETQTGDRPAFETALKDHSLSFTEEPLSDKNIADFSDSEIISVFIYSHATAELLSQLPNLKLILTRSSGFNHIDLKAATERNIPVCNVPVYGENTVAEHAFALILTLSRNIYKAYLRTQREDFSLKGLQGFDLKDKTLAVVGAGRIGLHVIKIARSFNMKVLAVDPTPDPFLAEVLQFSYAPLEEVLTRADIISLHAPLNEKTHHLLNKENISTIKKGALLINTARGELVETDALLAALNDGTIAGAGLDVLESEELFVEDEKLFSPHTPPETLTTVLKNHILLNREDVVITPHIGFNSKEAVHRIRETTVQNITAFLAGSPENVVKAP</sequence>
<evidence type="ECO:0000256" key="4">
    <source>
        <dbReference type="RuleBase" id="RU003719"/>
    </source>
</evidence>
<dbReference type="InterPro" id="IPR006140">
    <property type="entry name" value="D-isomer_DH_NAD-bd"/>
</dbReference>
<evidence type="ECO:0000259" key="6">
    <source>
        <dbReference type="Pfam" id="PF02826"/>
    </source>
</evidence>
<evidence type="ECO:0000256" key="1">
    <source>
        <dbReference type="ARBA" id="ARBA00005854"/>
    </source>
</evidence>
<dbReference type="STRING" id="555088.DealDRAFT_1563"/>
<feature type="domain" description="D-isomer specific 2-hydroxyacid dehydrogenase NAD-binding" evidence="6">
    <location>
        <begin position="107"/>
        <end position="302"/>
    </location>
</feature>
<dbReference type="AlphaFoldDB" id="C0GGJ9"/>
<dbReference type="OrthoDB" id="9805416at2"/>
<keyword evidence="8" id="KW-1185">Reference proteome</keyword>
<comment type="caution">
    <text evidence="7">The sequence shown here is derived from an EMBL/GenBank/DDBJ whole genome shotgun (WGS) entry which is preliminary data.</text>
</comment>
<evidence type="ECO:0000256" key="3">
    <source>
        <dbReference type="ARBA" id="ARBA00023027"/>
    </source>
</evidence>
<gene>
    <name evidence="7" type="ORF">DealDRAFT_1563</name>
</gene>
<keyword evidence="2 4" id="KW-0560">Oxidoreductase</keyword>
<proteinExistence type="inferred from homology"/>
<dbReference type="Proteomes" id="UP000006443">
    <property type="component" value="Unassembled WGS sequence"/>
</dbReference>
<reference evidence="7 8" key="1">
    <citation type="submission" date="2009-02" db="EMBL/GenBank/DDBJ databases">
        <title>Sequencing of the draft genome and assembly of Dethiobacter alkaliphilus AHT 1.</title>
        <authorList>
            <consortium name="US DOE Joint Genome Institute (JGI-PGF)"/>
            <person name="Lucas S."/>
            <person name="Copeland A."/>
            <person name="Lapidus A."/>
            <person name="Glavina del Rio T."/>
            <person name="Dalin E."/>
            <person name="Tice H."/>
            <person name="Bruce D."/>
            <person name="Goodwin L."/>
            <person name="Pitluck S."/>
            <person name="Larimer F."/>
            <person name="Land M.L."/>
            <person name="Hauser L."/>
            <person name="Muyzer G."/>
        </authorList>
    </citation>
    <scope>NUCLEOTIDE SEQUENCE [LARGE SCALE GENOMIC DNA]</scope>
    <source>
        <strain evidence="7 8">AHT 1</strain>
    </source>
</reference>
<organism evidence="7 8">
    <name type="scientific">Dethiobacter alkaliphilus AHT 1</name>
    <dbReference type="NCBI Taxonomy" id="555088"/>
    <lineage>
        <taxon>Bacteria</taxon>
        <taxon>Bacillati</taxon>
        <taxon>Bacillota</taxon>
        <taxon>Dethiobacteria</taxon>
        <taxon>Dethiobacterales</taxon>
        <taxon>Dethiobacteraceae</taxon>
        <taxon>Dethiobacter</taxon>
    </lineage>
</organism>
<evidence type="ECO:0000313" key="7">
    <source>
        <dbReference type="EMBL" id="EEG77440.1"/>
    </source>
</evidence>
<evidence type="ECO:0000256" key="2">
    <source>
        <dbReference type="ARBA" id="ARBA00023002"/>
    </source>
</evidence>
<accession>C0GGJ9</accession>
<dbReference type="GO" id="GO:0051287">
    <property type="term" value="F:NAD binding"/>
    <property type="evidence" value="ECO:0007669"/>
    <property type="project" value="InterPro"/>
</dbReference>
<dbReference type="CDD" id="cd12187">
    <property type="entry name" value="LDH_like_1"/>
    <property type="match status" value="1"/>
</dbReference>
<name>C0GGJ9_DETAL</name>
<dbReference type="InterPro" id="IPR006139">
    <property type="entry name" value="D-isomer_2_OHA_DH_cat_dom"/>
</dbReference>
<comment type="similarity">
    <text evidence="1 4">Belongs to the D-isomer specific 2-hydroxyacid dehydrogenase family.</text>
</comment>
<dbReference type="EMBL" id="ACJM01000007">
    <property type="protein sequence ID" value="EEG77440.1"/>
    <property type="molecule type" value="Genomic_DNA"/>
</dbReference>
<dbReference type="InterPro" id="IPR058205">
    <property type="entry name" value="D-LDH-like"/>
</dbReference>
<dbReference type="SUPFAM" id="SSF52283">
    <property type="entry name" value="Formate/glycerate dehydrogenase catalytic domain-like"/>
    <property type="match status" value="1"/>
</dbReference>
<dbReference type="Pfam" id="PF02826">
    <property type="entry name" value="2-Hacid_dh_C"/>
    <property type="match status" value="1"/>
</dbReference>
<protein>
    <submittedName>
        <fullName evidence="7">D-isomer specific 2-hydroxyacid dehydrogenase NAD-binding</fullName>
    </submittedName>
</protein>
<dbReference type="PROSITE" id="PS00670">
    <property type="entry name" value="D_2_HYDROXYACID_DH_2"/>
    <property type="match status" value="1"/>
</dbReference>
<evidence type="ECO:0000259" key="5">
    <source>
        <dbReference type="Pfam" id="PF00389"/>
    </source>
</evidence>
<feature type="domain" description="D-isomer specific 2-hydroxyacid dehydrogenase catalytic" evidence="5">
    <location>
        <begin position="14"/>
        <end position="332"/>
    </location>
</feature>
<dbReference type="PANTHER" id="PTHR43026">
    <property type="entry name" value="2-HYDROXYACID DEHYDROGENASE HOMOLOG 1-RELATED"/>
    <property type="match status" value="1"/>
</dbReference>
<dbReference type="Gene3D" id="3.40.50.720">
    <property type="entry name" value="NAD(P)-binding Rossmann-like Domain"/>
    <property type="match status" value="2"/>
</dbReference>
<dbReference type="InterPro" id="IPR029753">
    <property type="entry name" value="D-isomer_DH_CS"/>
</dbReference>
<dbReference type="GO" id="GO:0008720">
    <property type="term" value="F:D-lactate dehydrogenase (NAD+) activity"/>
    <property type="evidence" value="ECO:0007669"/>
    <property type="project" value="TreeGrafter"/>
</dbReference>
<dbReference type="SUPFAM" id="SSF51735">
    <property type="entry name" value="NAD(P)-binding Rossmann-fold domains"/>
    <property type="match status" value="1"/>
</dbReference>
<dbReference type="RefSeq" id="WP_008516407.1">
    <property type="nucleotide sequence ID" value="NZ_ACJM01000007.1"/>
</dbReference>
<evidence type="ECO:0000313" key="8">
    <source>
        <dbReference type="Proteomes" id="UP000006443"/>
    </source>
</evidence>
<keyword evidence="3" id="KW-0520">NAD</keyword>
<dbReference type="eggNOG" id="COG1052">
    <property type="taxonomic scope" value="Bacteria"/>
</dbReference>
<dbReference type="InterPro" id="IPR036291">
    <property type="entry name" value="NAD(P)-bd_dom_sf"/>
</dbReference>
<dbReference type="PANTHER" id="PTHR43026:SF1">
    <property type="entry name" value="2-HYDROXYACID DEHYDROGENASE HOMOLOG 1-RELATED"/>
    <property type="match status" value="1"/>
</dbReference>
<dbReference type="Pfam" id="PF00389">
    <property type="entry name" value="2-Hacid_dh"/>
    <property type="match status" value="1"/>
</dbReference>